<sequence>MASRGGGKGRVFPSDDYINISVRAAPPPPSPKGVTSRRMVGRRVVRPLDRRHKSGLRAKSNGFWSGGPLPASGSGPFKKFTPARNNGYPADLSGGSRRRFITRQHGDNISREREISVTCGDQLALSQGPSYMQPARSTHILSAAAPLAGEECVYSFRCSASRPETLVHSFISSSSHIGQFVRVFLCSTFIAMTFRYLCSAVVPLMAGSMYSRSTEATLTMEKQVYLLHCSVSHGEEHAYSVRCSVSRHETPVHSFISSTTYVDEFVHSFLYSNFITMTFRYPCSAVAPMMVGSMYTRSAVEPLTMNNQPMRVIEVNMERHWNEGTGETGDPRENPPTNSIVRHYSHLRKSGETAGD</sequence>
<feature type="region of interest" description="Disordered" evidence="1">
    <location>
        <begin position="322"/>
        <end position="356"/>
    </location>
</feature>
<gene>
    <name evidence="2" type="ORF">PR048_033369</name>
</gene>
<evidence type="ECO:0000256" key="1">
    <source>
        <dbReference type="SAM" id="MobiDB-lite"/>
    </source>
</evidence>
<dbReference type="EMBL" id="JARBHB010000017">
    <property type="protein sequence ID" value="KAJ8865847.1"/>
    <property type="molecule type" value="Genomic_DNA"/>
</dbReference>
<dbReference type="Proteomes" id="UP001159363">
    <property type="component" value="Chromosome 16"/>
</dbReference>
<protein>
    <submittedName>
        <fullName evidence="2">Uncharacterized protein</fullName>
    </submittedName>
</protein>
<name>A0ABQ9G1D4_9NEOP</name>
<reference evidence="2 3" key="1">
    <citation type="submission" date="2023-02" db="EMBL/GenBank/DDBJ databases">
        <title>LHISI_Scaffold_Assembly.</title>
        <authorList>
            <person name="Stuart O.P."/>
            <person name="Cleave R."/>
            <person name="Magrath M.J.L."/>
            <person name="Mikheyev A.S."/>
        </authorList>
    </citation>
    <scope>NUCLEOTIDE SEQUENCE [LARGE SCALE GENOMIC DNA]</scope>
    <source>
        <strain evidence="2">Daus_M_001</strain>
        <tissue evidence="2">Leg muscle</tissue>
    </source>
</reference>
<proteinExistence type="predicted"/>
<evidence type="ECO:0000313" key="3">
    <source>
        <dbReference type="Proteomes" id="UP001159363"/>
    </source>
</evidence>
<evidence type="ECO:0000313" key="2">
    <source>
        <dbReference type="EMBL" id="KAJ8865847.1"/>
    </source>
</evidence>
<comment type="caution">
    <text evidence="2">The sequence shown here is derived from an EMBL/GenBank/DDBJ whole genome shotgun (WGS) entry which is preliminary data.</text>
</comment>
<accession>A0ABQ9G1D4</accession>
<organism evidence="2 3">
    <name type="scientific">Dryococelus australis</name>
    <dbReference type="NCBI Taxonomy" id="614101"/>
    <lineage>
        <taxon>Eukaryota</taxon>
        <taxon>Metazoa</taxon>
        <taxon>Ecdysozoa</taxon>
        <taxon>Arthropoda</taxon>
        <taxon>Hexapoda</taxon>
        <taxon>Insecta</taxon>
        <taxon>Pterygota</taxon>
        <taxon>Neoptera</taxon>
        <taxon>Polyneoptera</taxon>
        <taxon>Phasmatodea</taxon>
        <taxon>Verophasmatodea</taxon>
        <taxon>Anareolatae</taxon>
        <taxon>Phasmatidae</taxon>
        <taxon>Eurycanthinae</taxon>
        <taxon>Dryococelus</taxon>
    </lineage>
</organism>
<feature type="region of interest" description="Disordered" evidence="1">
    <location>
        <begin position="20"/>
        <end position="39"/>
    </location>
</feature>
<keyword evidence="3" id="KW-1185">Reference proteome</keyword>